<dbReference type="OMA" id="WLEGPRY"/>
<keyword evidence="2" id="KW-0472">Membrane</keyword>
<dbReference type="PANTHER" id="PTHR43948">
    <property type="entry name" value="DNAJ HOMOLOG SUBFAMILY B"/>
    <property type="match status" value="1"/>
</dbReference>
<dbReference type="STRING" id="3055.A0A2K3CU73"/>
<accession>A0A2K3CU73</accession>
<keyword evidence="2" id="KW-0812">Transmembrane</keyword>
<dbReference type="Gramene" id="PNW71838">
    <property type="protein sequence ID" value="PNW71838"/>
    <property type="gene ID" value="CHLRE_16g690400v5"/>
</dbReference>
<feature type="compositionally biased region" description="Low complexity" evidence="1">
    <location>
        <begin position="475"/>
        <end position="507"/>
    </location>
</feature>
<proteinExistence type="predicted"/>
<dbReference type="InterPro" id="IPR018253">
    <property type="entry name" value="DnaJ_domain_CS"/>
</dbReference>
<dbReference type="KEGG" id="cre:CHLRE_16g690400v5"/>
<dbReference type="EMBL" id="CM008977">
    <property type="protein sequence ID" value="PNW71838.1"/>
    <property type="molecule type" value="Genomic_DNA"/>
</dbReference>
<dbReference type="GO" id="GO:0051082">
    <property type="term" value="F:unfolded protein binding"/>
    <property type="evidence" value="ECO:0000318"/>
    <property type="project" value="GO_Central"/>
</dbReference>
<dbReference type="CDD" id="cd06257">
    <property type="entry name" value="DnaJ"/>
    <property type="match status" value="1"/>
</dbReference>
<evidence type="ECO:0000259" key="3">
    <source>
        <dbReference type="PROSITE" id="PS50076"/>
    </source>
</evidence>
<dbReference type="Proteomes" id="UP000006906">
    <property type="component" value="Chromosome 16"/>
</dbReference>
<dbReference type="SUPFAM" id="SSF46565">
    <property type="entry name" value="Chaperone J-domain"/>
    <property type="match status" value="1"/>
</dbReference>
<dbReference type="Pfam" id="PF00226">
    <property type="entry name" value="DnaJ"/>
    <property type="match status" value="1"/>
</dbReference>
<keyword evidence="2" id="KW-1133">Transmembrane helix</keyword>
<feature type="domain" description="J" evidence="3">
    <location>
        <begin position="516"/>
        <end position="584"/>
    </location>
</feature>
<protein>
    <recommendedName>
        <fullName evidence="3">J domain-containing protein</fullName>
    </recommendedName>
</protein>
<dbReference type="AlphaFoldDB" id="A0A2K3CU73"/>
<evidence type="ECO:0000256" key="2">
    <source>
        <dbReference type="SAM" id="Phobius"/>
    </source>
</evidence>
<feature type="transmembrane region" description="Helical" evidence="2">
    <location>
        <begin position="308"/>
        <end position="329"/>
    </location>
</feature>
<feature type="transmembrane region" description="Helical" evidence="2">
    <location>
        <begin position="388"/>
        <end position="416"/>
    </location>
</feature>
<dbReference type="InterPro" id="IPR001623">
    <property type="entry name" value="DnaJ_domain"/>
</dbReference>
<dbReference type="SMART" id="SM00271">
    <property type="entry name" value="DnaJ"/>
    <property type="match status" value="1"/>
</dbReference>
<feature type="compositionally biased region" description="Basic and acidic residues" evidence="1">
    <location>
        <begin position="464"/>
        <end position="474"/>
    </location>
</feature>
<gene>
    <name evidence="4" type="ORF">CHLRE_16g690400v5</name>
</gene>
<organism evidence="4 5">
    <name type="scientific">Chlamydomonas reinhardtii</name>
    <name type="common">Chlamydomonas smithii</name>
    <dbReference type="NCBI Taxonomy" id="3055"/>
    <lineage>
        <taxon>Eukaryota</taxon>
        <taxon>Viridiplantae</taxon>
        <taxon>Chlorophyta</taxon>
        <taxon>core chlorophytes</taxon>
        <taxon>Chlorophyceae</taxon>
        <taxon>CS clade</taxon>
        <taxon>Chlamydomonadales</taxon>
        <taxon>Chlamydomonadaceae</taxon>
        <taxon>Chlamydomonas</taxon>
    </lineage>
</organism>
<sequence length="586" mass="63169">MQSAPAGCAPPGAGASAPAVATSLLPAACAAQTAPLNPASAPGGLLSLLAWARALAPHGGRRAYATGAGPNPQDSQNSSGNSSSSDSSSSSSSNAGGSSELLANKSRVLQFSQDRGEAERQWEAHHAGLLSSHPGGWDSCKATLLPWWSFAAQADVYVSSAQVGRNVLRSRYNPATRRNEAFYDTEWWTVQPQWRYSRRWGVESPEAQVYGGSKYRHDPALDRMRPGEFVRRAVPYGDYLRGKAGGSGGAAGVSGADATSSSPDRLVPFRMGPIQAAEQVKQSIRSAELRNAEEQLRSTYGADQVRHVMLGLELGAVSATPVFVPVYVFKTRIRGTVMRTYVAGFTQGLSSGPVLPNPTRVAALTAAAAPVALAAGGLFDWLPLPVALVVGMVMPAMVGYLAASFWPQLYAAFLLLRSRMSSPLPEPSAAEQEAWWRYEWVRQDADEGYGYSGDARYSYSYSQRQREQEQEQRRQQSSSRSRSQQRQQQQSRTSGGSGSGSASSSGGSHPGWDPRGLYGVLGVSRTASKEEVQAAYRAAAMRWHPDRQPEPRLKAEATRRFQAVQEAYSVLRDPQRRAAYDRGGYV</sequence>
<feature type="compositionally biased region" description="Low complexity" evidence="1">
    <location>
        <begin position="75"/>
        <end position="99"/>
    </location>
</feature>
<evidence type="ECO:0000313" key="5">
    <source>
        <dbReference type="Proteomes" id="UP000006906"/>
    </source>
</evidence>
<dbReference type="InterPro" id="IPR036869">
    <property type="entry name" value="J_dom_sf"/>
</dbReference>
<dbReference type="PANTHER" id="PTHR43948:SF10">
    <property type="entry name" value="MRJ, ISOFORM E"/>
    <property type="match status" value="1"/>
</dbReference>
<dbReference type="PROSITE" id="PS00636">
    <property type="entry name" value="DNAJ_1"/>
    <property type="match status" value="1"/>
</dbReference>
<dbReference type="Gene3D" id="1.10.287.110">
    <property type="entry name" value="DnaJ domain"/>
    <property type="match status" value="1"/>
</dbReference>
<keyword evidence="5" id="KW-1185">Reference proteome</keyword>
<evidence type="ECO:0000313" key="4">
    <source>
        <dbReference type="EMBL" id="PNW71838.1"/>
    </source>
</evidence>
<dbReference type="GO" id="GO:0005737">
    <property type="term" value="C:cytoplasm"/>
    <property type="evidence" value="ECO:0000318"/>
    <property type="project" value="GO_Central"/>
</dbReference>
<dbReference type="GeneID" id="5724734"/>
<dbReference type="GO" id="GO:0042026">
    <property type="term" value="P:protein refolding"/>
    <property type="evidence" value="ECO:0000318"/>
    <property type="project" value="GO_Central"/>
</dbReference>
<feature type="region of interest" description="Disordered" evidence="1">
    <location>
        <begin position="62"/>
        <end position="99"/>
    </location>
</feature>
<dbReference type="OrthoDB" id="543408at2759"/>
<evidence type="ECO:0000256" key="1">
    <source>
        <dbReference type="SAM" id="MobiDB-lite"/>
    </source>
</evidence>
<dbReference type="InParanoid" id="A0A2K3CU73"/>
<dbReference type="ExpressionAtlas" id="A0A2K3CU73">
    <property type="expression patterns" value="baseline and differential"/>
</dbReference>
<reference evidence="4 5" key="1">
    <citation type="journal article" date="2007" name="Science">
        <title>The Chlamydomonas genome reveals the evolution of key animal and plant functions.</title>
        <authorList>
            <person name="Merchant S.S."/>
            <person name="Prochnik S.E."/>
            <person name="Vallon O."/>
            <person name="Harris E.H."/>
            <person name="Karpowicz S.J."/>
            <person name="Witman G.B."/>
            <person name="Terry A."/>
            <person name="Salamov A."/>
            <person name="Fritz-Laylin L.K."/>
            <person name="Marechal-Drouard L."/>
            <person name="Marshall W.F."/>
            <person name="Qu L.H."/>
            <person name="Nelson D.R."/>
            <person name="Sanderfoot A.A."/>
            <person name="Spalding M.H."/>
            <person name="Kapitonov V.V."/>
            <person name="Ren Q."/>
            <person name="Ferris P."/>
            <person name="Lindquist E."/>
            <person name="Shapiro H."/>
            <person name="Lucas S.M."/>
            <person name="Grimwood J."/>
            <person name="Schmutz J."/>
            <person name="Cardol P."/>
            <person name="Cerutti H."/>
            <person name="Chanfreau G."/>
            <person name="Chen C.L."/>
            <person name="Cognat V."/>
            <person name="Croft M.T."/>
            <person name="Dent R."/>
            <person name="Dutcher S."/>
            <person name="Fernandez E."/>
            <person name="Fukuzawa H."/>
            <person name="Gonzalez-Ballester D."/>
            <person name="Gonzalez-Halphen D."/>
            <person name="Hallmann A."/>
            <person name="Hanikenne M."/>
            <person name="Hippler M."/>
            <person name="Inwood W."/>
            <person name="Jabbari K."/>
            <person name="Kalanon M."/>
            <person name="Kuras R."/>
            <person name="Lefebvre P.A."/>
            <person name="Lemaire S.D."/>
            <person name="Lobanov A.V."/>
            <person name="Lohr M."/>
            <person name="Manuell A."/>
            <person name="Meier I."/>
            <person name="Mets L."/>
            <person name="Mittag M."/>
            <person name="Mittelmeier T."/>
            <person name="Moroney J.V."/>
            <person name="Moseley J."/>
            <person name="Napoli C."/>
            <person name="Nedelcu A.M."/>
            <person name="Niyogi K."/>
            <person name="Novoselov S.V."/>
            <person name="Paulsen I.T."/>
            <person name="Pazour G."/>
            <person name="Purton S."/>
            <person name="Ral J.P."/>
            <person name="Riano-Pachon D.M."/>
            <person name="Riekhof W."/>
            <person name="Rymarquis L."/>
            <person name="Schroda M."/>
            <person name="Stern D."/>
            <person name="Umen J."/>
            <person name="Willows R."/>
            <person name="Wilson N."/>
            <person name="Zimmer S.L."/>
            <person name="Allmer J."/>
            <person name="Balk J."/>
            <person name="Bisova K."/>
            <person name="Chen C.J."/>
            <person name="Elias M."/>
            <person name="Gendler K."/>
            <person name="Hauser C."/>
            <person name="Lamb M.R."/>
            <person name="Ledford H."/>
            <person name="Long J.C."/>
            <person name="Minagawa J."/>
            <person name="Page M.D."/>
            <person name="Pan J."/>
            <person name="Pootakham W."/>
            <person name="Roje S."/>
            <person name="Rose A."/>
            <person name="Stahlberg E."/>
            <person name="Terauchi A.M."/>
            <person name="Yang P."/>
            <person name="Ball S."/>
            <person name="Bowler C."/>
            <person name="Dieckmann C.L."/>
            <person name="Gladyshev V.N."/>
            <person name="Green P."/>
            <person name="Jorgensen R."/>
            <person name="Mayfield S."/>
            <person name="Mueller-Roeber B."/>
            <person name="Rajamani S."/>
            <person name="Sayre R.T."/>
            <person name="Brokstein P."/>
            <person name="Dubchak I."/>
            <person name="Goodstein D."/>
            <person name="Hornick L."/>
            <person name="Huang Y.W."/>
            <person name="Jhaveri J."/>
            <person name="Luo Y."/>
            <person name="Martinez D."/>
            <person name="Ngau W.C."/>
            <person name="Otillar B."/>
            <person name="Poliakov A."/>
            <person name="Porter A."/>
            <person name="Szajkowski L."/>
            <person name="Werner G."/>
            <person name="Zhou K."/>
            <person name="Grigoriev I.V."/>
            <person name="Rokhsar D.S."/>
            <person name="Grossman A.R."/>
        </authorList>
    </citation>
    <scope>NUCLEOTIDE SEQUENCE [LARGE SCALE GENOMIC DNA]</scope>
    <source>
        <strain evidence="5">CC-503</strain>
    </source>
</reference>
<dbReference type="PROSITE" id="PS50076">
    <property type="entry name" value="DNAJ_2"/>
    <property type="match status" value="1"/>
</dbReference>
<name>A0A2K3CU73_CHLRE</name>
<dbReference type="PRINTS" id="PR00625">
    <property type="entry name" value="JDOMAIN"/>
</dbReference>
<feature type="region of interest" description="Disordered" evidence="1">
    <location>
        <begin position="460"/>
        <end position="517"/>
    </location>
</feature>
<dbReference type="RefSeq" id="XP_042915790.1">
    <property type="nucleotide sequence ID" value="XM_043071678.1"/>
</dbReference>